<dbReference type="EMBL" id="FLUO01000002">
    <property type="protein sequence ID" value="SBW12230.1"/>
    <property type="molecule type" value="Genomic_DNA"/>
</dbReference>
<dbReference type="SUPFAM" id="SSF58104">
    <property type="entry name" value="Methyl-accepting chemotaxis protein (MCP) signaling domain"/>
    <property type="match status" value="1"/>
</dbReference>
<evidence type="ECO:0000313" key="1">
    <source>
        <dbReference type="EMBL" id="SBW12230.1"/>
    </source>
</evidence>
<dbReference type="Gene3D" id="1.10.287.950">
    <property type="entry name" value="Methyl-accepting chemotaxis protein"/>
    <property type="match status" value="1"/>
</dbReference>
<organism evidence="1">
    <name type="scientific">uncultured Alphaproteobacteria bacterium</name>
    <dbReference type="NCBI Taxonomy" id="91750"/>
    <lineage>
        <taxon>Bacteria</taxon>
        <taxon>Pseudomonadati</taxon>
        <taxon>Pseudomonadota</taxon>
        <taxon>Alphaproteobacteria</taxon>
        <taxon>environmental samples</taxon>
    </lineage>
</organism>
<accession>A0A212KKP4</accession>
<protein>
    <submittedName>
        <fullName evidence="1">Putative methyl-accepting chemotaxis sensory transducer</fullName>
    </submittedName>
</protein>
<dbReference type="AlphaFoldDB" id="A0A212KKP4"/>
<name>A0A212KKP4_9PROT</name>
<reference evidence="1" key="1">
    <citation type="submission" date="2016-04" db="EMBL/GenBank/DDBJ databases">
        <authorList>
            <person name="Evans L.H."/>
            <person name="Alamgir A."/>
            <person name="Owens N."/>
            <person name="Weber N.D."/>
            <person name="Virtaneva K."/>
            <person name="Barbian K."/>
            <person name="Babar A."/>
            <person name="Rosenke K."/>
        </authorList>
    </citation>
    <scope>NUCLEOTIDE SEQUENCE</scope>
    <source>
        <strain evidence="1">86</strain>
    </source>
</reference>
<sequence>MTRPIAQRLREIAAALDSGHRPTERAFLAVGGALAEAEAGLAQVGRDLSDLSLRMSEGEAATAAARLGEAADQVIGLAAEGGVAAGVLAGVATRTGEVAVLLDRLRKIVSEVPVLALNAKVQAAMLPHGAAEMAVFTVEIARLGGAALASLERTGERLVRLRGLLGKAHAEVAAFDGEKGGEWEAVRGRLRQALGAIDARRDDAARSTAAIGERSVEVAAELAAAVGEMQINDIAAQRVAHVVTVLGLVAEIVSGGEVEAIAGIAPERRAPLAGAVLRLQAAQLARTRADFCGQAEALGGRLARLAETISGVRALAHDAFGGRAGGASFVGDLEPGIAATRDLLQRTEEARRAVRGLTDATAADFAEMTADLKEIRSIDADVRVMALNATLRCGRLGAAGQALAVVAQALRGCSNRTEEQARALSAALAGAIAEAAKIEAGDGGDGGALTAMEDGIGVLRGLGEVLDAALAGLDAETARLSAGLAAAAGRFDVARRVGEALDRAVAEIGDLADAVDPERSDPAALRAEVEGLLAGHYTMDTERTVHALFADDDAPAASDDLDELFL</sequence>
<proteinExistence type="predicted"/>
<gene>
    <name evidence="1" type="ORF">KL86APRO_20508</name>
</gene>